<dbReference type="EMBL" id="CM045761">
    <property type="protein sequence ID" value="KAI8014634.1"/>
    <property type="molecule type" value="Genomic_DNA"/>
</dbReference>
<sequence length="490" mass="55047">MDFQEMSSMENNPLPPIPGRVVIAYDATKNRNERELKRTVDSIRSRGDILHGGDTLTLLGVLHKVPHPMGYQMQASPVSFLGTNMSVLKEEVSKKIDMYVNMLLQSAEECKNEKVDIEVMVTAGTPIQKVVLQEVTACNATWVVLDRHLRRDLSFYLKQISSKVALIRDNLSVEVLRPYTTIDTGNVEHRVVYSISKLVPLSAVQDNENNEQSVIFCRSCSASMTSLKSSNRSFMENNPLIPGRVVIAYDATKDRKQGELKLTVDNLRLRGDILHGGDTLMLLGVLHRLPHPMGYQMQASPVSFMGTNMIVMKNEVSKKIDMYVDMLLQSAEECKDEKVDIEVMVTAGTPIQKVVLQEVTTCNATWVVLDRHLRRDLRFYLKQISSKVALIHDNLSVEVFRSYTTTRLDNVERRVVYSISKPVPLSAVQDNENNEQSVISCRSCSASMTSSKSSAILENNLTSSFTHRSREHHFSSGDLGSTSKQEKSEC</sequence>
<proteinExistence type="predicted"/>
<keyword evidence="2" id="KW-1185">Reference proteome</keyword>
<organism evidence="1 2">
    <name type="scientific">Camellia lanceoleosa</name>
    <dbReference type="NCBI Taxonomy" id="1840588"/>
    <lineage>
        <taxon>Eukaryota</taxon>
        <taxon>Viridiplantae</taxon>
        <taxon>Streptophyta</taxon>
        <taxon>Embryophyta</taxon>
        <taxon>Tracheophyta</taxon>
        <taxon>Spermatophyta</taxon>
        <taxon>Magnoliopsida</taxon>
        <taxon>eudicotyledons</taxon>
        <taxon>Gunneridae</taxon>
        <taxon>Pentapetalae</taxon>
        <taxon>asterids</taxon>
        <taxon>Ericales</taxon>
        <taxon>Theaceae</taxon>
        <taxon>Camellia</taxon>
    </lineage>
</organism>
<dbReference type="Proteomes" id="UP001060215">
    <property type="component" value="Chromosome 4"/>
</dbReference>
<accession>A0ACC0HPI5</accession>
<reference evidence="1 2" key="1">
    <citation type="journal article" date="2022" name="Plant J.">
        <title>Chromosome-level genome of Camellia lanceoleosa provides a valuable resource for understanding genome evolution and self-incompatibility.</title>
        <authorList>
            <person name="Gong W."/>
            <person name="Xiao S."/>
            <person name="Wang L."/>
            <person name="Liao Z."/>
            <person name="Chang Y."/>
            <person name="Mo W."/>
            <person name="Hu G."/>
            <person name="Li W."/>
            <person name="Zhao G."/>
            <person name="Zhu H."/>
            <person name="Hu X."/>
            <person name="Ji K."/>
            <person name="Xiang X."/>
            <person name="Song Q."/>
            <person name="Yuan D."/>
            <person name="Jin S."/>
            <person name="Zhang L."/>
        </authorList>
    </citation>
    <scope>NUCLEOTIDE SEQUENCE [LARGE SCALE GENOMIC DNA]</scope>
    <source>
        <strain evidence="1">SQ_2022a</strain>
    </source>
</reference>
<protein>
    <submittedName>
        <fullName evidence="1">Uncharacterized protein</fullName>
    </submittedName>
</protein>
<evidence type="ECO:0000313" key="1">
    <source>
        <dbReference type="EMBL" id="KAI8014634.1"/>
    </source>
</evidence>
<evidence type="ECO:0000313" key="2">
    <source>
        <dbReference type="Proteomes" id="UP001060215"/>
    </source>
</evidence>
<gene>
    <name evidence="1" type="ORF">LOK49_LG05G02563</name>
</gene>
<comment type="caution">
    <text evidence="1">The sequence shown here is derived from an EMBL/GenBank/DDBJ whole genome shotgun (WGS) entry which is preliminary data.</text>
</comment>
<name>A0ACC0HPI5_9ERIC</name>